<evidence type="ECO:0000256" key="2">
    <source>
        <dbReference type="ARBA" id="ARBA00023136"/>
    </source>
</evidence>
<evidence type="ECO:0000313" key="4">
    <source>
        <dbReference type="EMBL" id="PWJ39987.1"/>
    </source>
</evidence>
<dbReference type="RefSeq" id="WP_109620309.1">
    <property type="nucleotide sequence ID" value="NZ_QGDO01000005.1"/>
</dbReference>
<evidence type="ECO:0000256" key="1">
    <source>
        <dbReference type="ARBA" id="ARBA00022729"/>
    </source>
</evidence>
<organism evidence="4 5">
    <name type="scientific">Sediminitomix flava</name>
    <dbReference type="NCBI Taxonomy" id="379075"/>
    <lineage>
        <taxon>Bacteria</taxon>
        <taxon>Pseudomonadati</taxon>
        <taxon>Bacteroidota</taxon>
        <taxon>Cytophagia</taxon>
        <taxon>Cytophagales</taxon>
        <taxon>Flammeovirgaceae</taxon>
        <taxon>Sediminitomix</taxon>
    </lineage>
</organism>
<name>A0A315Z6H2_SEDFL</name>
<dbReference type="Pfam" id="PF04355">
    <property type="entry name" value="BamE"/>
    <property type="match status" value="1"/>
</dbReference>
<keyword evidence="2" id="KW-0472">Membrane</keyword>
<proteinExistence type="predicted"/>
<protein>
    <submittedName>
        <fullName evidence="4">SmpA/OmlA family protein</fullName>
    </submittedName>
</protein>
<dbReference type="EMBL" id="QGDO01000005">
    <property type="protein sequence ID" value="PWJ39987.1"/>
    <property type="molecule type" value="Genomic_DNA"/>
</dbReference>
<reference evidence="4 5" key="1">
    <citation type="submission" date="2018-03" db="EMBL/GenBank/DDBJ databases">
        <title>Genomic Encyclopedia of Archaeal and Bacterial Type Strains, Phase II (KMG-II): from individual species to whole genera.</title>
        <authorList>
            <person name="Goeker M."/>
        </authorList>
    </citation>
    <scope>NUCLEOTIDE SEQUENCE [LARGE SCALE GENOMIC DNA]</scope>
    <source>
        <strain evidence="4 5">DSM 28229</strain>
    </source>
</reference>
<keyword evidence="5" id="KW-1185">Reference proteome</keyword>
<dbReference type="OrthoDB" id="981332at2"/>
<dbReference type="PROSITE" id="PS51257">
    <property type="entry name" value="PROKAR_LIPOPROTEIN"/>
    <property type="match status" value="1"/>
</dbReference>
<evidence type="ECO:0000259" key="3">
    <source>
        <dbReference type="Pfam" id="PF04355"/>
    </source>
</evidence>
<accession>A0A315Z6H2</accession>
<comment type="caution">
    <text evidence="4">The sequence shown here is derived from an EMBL/GenBank/DDBJ whole genome shotgun (WGS) entry which is preliminary data.</text>
</comment>
<sequence>MRNWILILGVSCLFGFACSSNISKEEFDSEVWKNDRLACKDQRKALKDNLINIKQKLIGLSESQIRGVLGKPDLVSLSKRHEKYYLYYYEQGSQCESTVFTTKGKAFEVRFNPLNQVKEINHILQP</sequence>
<keyword evidence="1" id="KW-0732">Signal</keyword>
<dbReference type="AlphaFoldDB" id="A0A315Z6H2"/>
<dbReference type="Proteomes" id="UP000245535">
    <property type="component" value="Unassembled WGS sequence"/>
</dbReference>
<dbReference type="Gene3D" id="3.30.1450.10">
    <property type="match status" value="1"/>
</dbReference>
<dbReference type="InterPro" id="IPR007450">
    <property type="entry name" value="BamE_dom"/>
</dbReference>
<dbReference type="InterPro" id="IPR037873">
    <property type="entry name" value="BamE-like"/>
</dbReference>
<gene>
    <name evidence="4" type="ORF">BC781_10550</name>
</gene>
<feature type="domain" description="Outer membrane protein assembly factor BamE" evidence="3">
    <location>
        <begin position="54"/>
        <end position="113"/>
    </location>
</feature>
<dbReference type="GO" id="GO:0019867">
    <property type="term" value="C:outer membrane"/>
    <property type="evidence" value="ECO:0007669"/>
    <property type="project" value="InterPro"/>
</dbReference>
<evidence type="ECO:0000313" key="5">
    <source>
        <dbReference type="Proteomes" id="UP000245535"/>
    </source>
</evidence>